<dbReference type="InterPro" id="IPR050765">
    <property type="entry name" value="Riboflavin_Biosynth_HTPR"/>
</dbReference>
<dbReference type="InterPro" id="IPR002734">
    <property type="entry name" value="RibDG_C"/>
</dbReference>
<feature type="binding site" evidence="15">
    <location>
        <position position="72"/>
    </location>
    <ligand>
        <name>Zn(2+)</name>
        <dbReference type="ChEBI" id="CHEBI:29105"/>
        <note>catalytic</note>
    </ligand>
</feature>
<dbReference type="EC" id="3.5.4.26" evidence="12"/>
<feature type="binding site" evidence="15">
    <location>
        <position position="81"/>
    </location>
    <ligand>
        <name>Zn(2+)</name>
        <dbReference type="ChEBI" id="CHEBI:29105"/>
        <note>catalytic</note>
    </ligand>
</feature>
<comment type="cofactor">
    <cofactor evidence="12 15">
        <name>Zn(2+)</name>
        <dbReference type="ChEBI" id="CHEBI:29105"/>
    </cofactor>
    <text evidence="12 15">Binds 1 zinc ion.</text>
</comment>
<feature type="domain" description="CMP/dCMP-type deaminase" evidence="16">
    <location>
        <begin position="2"/>
        <end position="119"/>
    </location>
</feature>
<dbReference type="GO" id="GO:0008703">
    <property type="term" value="F:5-amino-6-(5-phosphoribosylamino)uracil reductase activity"/>
    <property type="evidence" value="ECO:0007669"/>
    <property type="project" value="UniProtKB-EC"/>
</dbReference>
<keyword evidence="7 12" id="KW-0479">Metal-binding</keyword>
<accession>A0A1M6SIF8</accession>
<comment type="catalytic activity">
    <reaction evidence="12">
        <text>2,5-diamino-6-hydroxy-4-(5-phosphoribosylamino)-pyrimidine + H2O + H(+) = 5-amino-6-(5-phospho-D-ribosylamino)uracil + NH4(+)</text>
        <dbReference type="Rhea" id="RHEA:21868"/>
        <dbReference type="ChEBI" id="CHEBI:15377"/>
        <dbReference type="ChEBI" id="CHEBI:15378"/>
        <dbReference type="ChEBI" id="CHEBI:28938"/>
        <dbReference type="ChEBI" id="CHEBI:58453"/>
        <dbReference type="ChEBI" id="CHEBI:58614"/>
        <dbReference type="EC" id="3.5.4.26"/>
    </reaction>
</comment>
<comment type="function">
    <text evidence="1 12">Converts 2,5-diamino-6-(ribosylamino)-4(3h)-pyrimidinone 5'-phosphate into 5-amino-6-(ribosylamino)-2,4(1h,3h)-pyrimidinedione 5'-phosphate.</text>
</comment>
<evidence type="ECO:0000256" key="14">
    <source>
        <dbReference type="PIRSR" id="PIRSR006769-2"/>
    </source>
</evidence>
<feature type="binding site" evidence="14">
    <location>
        <position position="201"/>
    </location>
    <ligand>
        <name>substrate</name>
    </ligand>
</feature>
<keyword evidence="12" id="KW-0378">Hydrolase</keyword>
<dbReference type="EC" id="1.1.1.193" evidence="12"/>
<feature type="binding site" evidence="14">
    <location>
        <position position="197"/>
    </location>
    <ligand>
        <name>NADP(+)</name>
        <dbReference type="ChEBI" id="CHEBI:58349"/>
    </ligand>
</feature>
<dbReference type="Gene3D" id="3.40.430.10">
    <property type="entry name" value="Dihydrofolate Reductase, subunit A"/>
    <property type="match status" value="1"/>
</dbReference>
<feature type="binding site" evidence="15">
    <location>
        <position position="47"/>
    </location>
    <ligand>
        <name>Zn(2+)</name>
        <dbReference type="ChEBI" id="CHEBI:29105"/>
        <note>catalytic</note>
    </ligand>
</feature>
<organism evidence="17 18">
    <name type="scientific">Fibrobacter intestinalis</name>
    <dbReference type="NCBI Taxonomy" id="28122"/>
    <lineage>
        <taxon>Bacteria</taxon>
        <taxon>Pseudomonadati</taxon>
        <taxon>Fibrobacterota</taxon>
        <taxon>Fibrobacteria</taxon>
        <taxon>Fibrobacterales</taxon>
        <taxon>Fibrobacteraceae</taxon>
        <taxon>Fibrobacter</taxon>
    </lineage>
</organism>
<dbReference type="InterPro" id="IPR024072">
    <property type="entry name" value="DHFR-like_dom_sf"/>
</dbReference>
<evidence type="ECO:0000313" key="17">
    <source>
        <dbReference type="EMBL" id="SHK44427.1"/>
    </source>
</evidence>
<dbReference type="AlphaFoldDB" id="A0A1M6SIF8"/>
<dbReference type="PROSITE" id="PS51747">
    <property type="entry name" value="CYT_DCMP_DEAMINASES_2"/>
    <property type="match status" value="1"/>
</dbReference>
<evidence type="ECO:0000256" key="3">
    <source>
        <dbReference type="ARBA" id="ARBA00004910"/>
    </source>
</evidence>
<name>A0A1M6SIF8_9BACT</name>
<dbReference type="InterPro" id="IPR016193">
    <property type="entry name" value="Cytidine_deaminase-like"/>
</dbReference>
<evidence type="ECO:0000256" key="8">
    <source>
        <dbReference type="ARBA" id="ARBA00022833"/>
    </source>
</evidence>
<evidence type="ECO:0000256" key="15">
    <source>
        <dbReference type="PIRSR" id="PIRSR006769-3"/>
    </source>
</evidence>
<keyword evidence="6 12" id="KW-0686">Riboflavin biosynthesis</keyword>
<reference evidence="18" key="1">
    <citation type="submission" date="2016-11" db="EMBL/GenBank/DDBJ databases">
        <authorList>
            <person name="Varghese N."/>
            <person name="Submissions S."/>
        </authorList>
    </citation>
    <scope>NUCLEOTIDE SEQUENCE [LARGE SCALE GENOMIC DNA]</scope>
    <source>
        <strain evidence="18">UWOS</strain>
    </source>
</reference>
<keyword evidence="9 12" id="KW-0521">NADP</keyword>
<feature type="binding site" evidence="14">
    <location>
        <position position="204"/>
    </location>
    <ligand>
        <name>substrate</name>
    </ligand>
</feature>
<evidence type="ECO:0000256" key="9">
    <source>
        <dbReference type="ARBA" id="ARBA00022857"/>
    </source>
</evidence>
<dbReference type="InterPro" id="IPR016192">
    <property type="entry name" value="APOBEC/CMP_deaminase_Zn-bd"/>
</dbReference>
<feature type="binding site" evidence="14">
    <location>
        <position position="181"/>
    </location>
    <ligand>
        <name>substrate</name>
    </ligand>
</feature>
<keyword evidence="10 12" id="KW-0560">Oxidoreductase</keyword>
<dbReference type="RefSeq" id="WP_073303076.1">
    <property type="nucleotide sequence ID" value="NZ_FRAW01000006.1"/>
</dbReference>
<dbReference type="PANTHER" id="PTHR38011">
    <property type="entry name" value="DIHYDROFOLATE REDUCTASE FAMILY PROTEIN (AFU_ORTHOLOGUE AFUA_8G06820)"/>
    <property type="match status" value="1"/>
</dbReference>
<comment type="similarity">
    <text evidence="4 12">In the N-terminal section; belongs to the cytidine and deoxycytidylate deaminase family.</text>
</comment>
<keyword evidence="11" id="KW-0511">Multifunctional enzyme</keyword>
<dbReference type="GO" id="GO:0008270">
    <property type="term" value="F:zinc ion binding"/>
    <property type="evidence" value="ECO:0007669"/>
    <property type="project" value="InterPro"/>
</dbReference>
<feature type="binding site" evidence="14">
    <location>
        <position position="151"/>
    </location>
    <ligand>
        <name>NADP(+)</name>
        <dbReference type="ChEBI" id="CHEBI:58349"/>
    </ligand>
</feature>
<keyword evidence="18" id="KW-1185">Reference proteome</keyword>
<dbReference type="PIRSF" id="PIRSF006769">
    <property type="entry name" value="RibD"/>
    <property type="match status" value="1"/>
</dbReference>
<evidence type="ECO:0000256" key="12">
    <source>
        <dbReference type="PIRNR" id="PIRNR006769"/>
    </source>
</evidence>
<dbReference type="PROSITE" id="PS00903">
    <property type="entry name" value="CYT_DCMP_DEAMINASES_1"/>
    <property type="match status" value="1"/>
</dbReference>
<evidence type="ECO:0000256" key="1">
    <source>
        <dbReference type="ARBA" id="ARBA00002151"/>
    </source>
</evidence>
<comment type="pathway">
    <text evidence="3 12">Cofactor biosynthesis; riboflavin biosynthesis; 5-amino-6-(D-ribitylamino)uracil from GTP: step 3/4.</text>
</comment>
<proteinExistence type="inferred from homology"/>
<comment type="catalytic activity">
    <reaction evidence="12">
        <text>5-amino-6-(5-phospho-D-ribitylamino)uracil + NADP(+) = 5-amino-6-(5-phospho-D-ribosylamino)uracil + NADPH + H(+)</text>
        <dbReference type="Rhea" id="RHEA:17845"/>
        <dbReference type="ChEBI" id="CHEBI:15378"/>
        <dbReference type="ChEBI" id="CHEBI:57783"/>
        <dbReference type="ChEBI" id="CHEBI:58349"/>
        <dbReference type="ChEBI" id="CHEBI:58421"/>
        <dbReference type="ChEBI" id="CHEBI:58453"/>
        <dbReference type="EC" id="1.1.1.193"/>
    </reaction>
</comment>
<evidence type="ECO:0000256" key="6">
    <source>
        <dbReference type="ARBA" id="ARBA00022619"/>
    </source>
</evidence>
<comment type="pathway">
    <text evidence="2 12">Cofactor biosynthesis; riboflavin biosynthesis; 5-amino-6-(D-ribitylamino)uracil from GTP: step 2/4.</text>
</comment>
<evidence type="ECO:0000256" key="7">
    <source>
        <dbReference type="ARBA" id="ARBA00022723"/>
    </source>
</evidence>
<dbReference type="Pfam" id="PF00383">
    <property type="entry name" value="dCMP_cyt_deam_1"/>
    <property type="match status" value="1"/>
</dbReference>
<dbReference type="CDD" id="cd01284">
    <property type="entry name" value="Riboflavin_deaminase-reductase"/>
    <property type="match status" value="1"/>
</dbReference>
<evidence type="ECO:0000256" key="4">
    <source>
        <dbReference type="ARBA" id="ARBA00005259"/>
    </source>
</evidence>
<dbReference type="SUPFAM" id="SSF53927">
    <property type="entry name" value="Cytidine deaminase-like"/>
    <property type="match status" value="1"/>
</dbReference>
<sequence>MNYLEKAFEQALLAVGVSFPNPAVGAVVVKDGKIVGVGHTQRIHGPHAEVMALRDAGERANQATLYVTLEPCCHFGRTPPCTQAIIAAGIQKVFFAHRDPNPQVFGKSEKILASAGIESVFVSPPDDFLHFYDAYDFFVRNRRPFVELKIAESADGFIAAADRSPVRISGMEANVWTAKWRRTAECICVGGGTVLADNPKLTVRGVGGNHPIRIVFAGSRLLSRHLHLWETPFARLPMVYSRIPQTELDGLAEVRLLEGKTFAENWSKMMDDLSQMGIHRLAVEPGATLCRQILANKMWNRLFVLRSTKEMFNGLSWRSGVEPELRQIAKLGTDFLLAADRDENQ</sequence>
<dbReference type="Proteomes" id="UP000184275">
    <property type="component" value="Unassembled WGS sequence"/>
</dbReference>
<evidence type="ECO:0000256" key="10">
    <source>
        <dbReference type="ARBA" id="ARBA00023002"/>
    </source>
</evidence>
<evidence type="ECO:0000259" key="16">
    <source>
        <dbReference type="PROSITE" id="PS51747"/>
    </source>
</evidence>
<dbReference type="PANTHER" id="PTHR38011:SF7">
    <property type="entry name" value="2,5-DIAMINO-6-RIBOSYLAMINO-4(3H)-PYRIMIDINONE 5'-PHOSPHATE REDUCTASE"/>
    <property type="match status" value="1"/>
</dbReference>
<feature type="binding site" evidence="14">
    <location>
        <position position="284"/>
    </location>
    <ligand>
        <name>substrate</name>
    </ligand>
</feature>
<dbReference type="SUPFAM" id="SSF53597">
    <property type="entry name" value="Dihydrofolate reductase-like"/>
    <property type="match status" value="1"/>
</dbReference>
<dbReference type="InterPro" id="IPR002125">
    <property type="entry name" value="CMP_dCMP_dom"/>
</dbReference>
<comment type="similarity">
    <text evidence="5 12">In the C-terminal section; belongs to the HTP reductase family.</text>
</comment>
<dbReference type="EMBL" id="FRAW01000006">
    <property type="protein sequence ID" value="SHK44427.1"/>
    <property type="molecule type" value="Genomic_DNA"/>
</dbReference>
<evidence type="ECO:0000256" key="2">
    <source>
        <dbReference type="ARBA" id="ARBA00004882"/>
    </source>
</evidence>
<protein>
    <recommendedName>
        <fullName evidence="12">Riboflavin biosynthesis protein RibD</fullName>
    </recommendedName>
    <domain>
        <recommendedName>
            <fullName evidence="12">Diaminohydroxyphosphoribosylaminopyrimidine deaminase</fullName>
            <shortName evidence="12">DRAP deaminase</shortName>
            <ecNumber evidence="12">3.5.4.26</ecNumber>
        </recommendedName>
        <alternativeName>
            <fullName evidence="12">Riboflavin-specific deaminase</fullName>
        </alternativeName>
    </domain>
    <domain>
        <recommendedName>
            <fullName evidence="12">5-amino-6-(5-phosphoribosylamino)uracil reductase</fullName>
            <ecNumber evidence="12">1.1.1.193</ecNumber>
        </recommendedName>
        <alternativeName>
            <fullName evidence="12">HTP reductase</fullName>
        </alternativeName>
    </domain>
</protein>
<dbReference type="Pfam" id="PF01872">
    <property type="entry name" value="RibD_C"/>
    <property type="match status" value="1"/>
</dbReference>
<evidence type="ECO:0000256" key="11">
    <source>
        <dbReference type="ARBA" id="ARBA00023268"/>
    </source>
</evidence>
<evidence type="ECO:0000256" key="5">
    <source>
        <dbReference type="ARBA" id="ARBA00007417"/>
    </source>
</evidence>
<feature type="active site" description="Proton donor" evidence="13">
    <location>
        <position position="49"/>
    </location>
</feature>
<keyword evidence="8 12" id="KW-0862">Zinc</keyword>
<gene>
    <name evidence="17" type="ORF">SAMN05720469_10666</name>
</gene>
<evidence type="ECO:0000256" key="13">
    <source>
        <dbReference type="PIRSR" id="PIRSR006769-1"/>
    </source>
</evidence>
<evidence type="ECO:0000313" key="18">
    <source>
        <dbReference type="Proteomes" id="UP000184275"/>
    </source>
</evidence>
<dbReference type="InterPro" id="IPR004794">
    <property type="entry name" value="Eubact_RibD"/>
</dbReference>
<feature type="binding site" evidence="14">
    <location>
        <position position="193"/>
    </location>
    <ligand>
        <name>NADP(+)</name>
        <dbReference type="ChEBI" id="CHEBI:58349"/>
    </ligand>
</feature>
<dbReference type="GO" id="GO:0009231">
    <property type="term" value="P:riboflavin biosynthetic process"/>
    <property type="evidence" value="ECO:0007669"/>
    <property type="project" value="UniProtKB-UniPathway"/>
</dbReference>
<dbReference type="UniPathway" id="UPA00275">
    <property type="reaction ID" value="UER00401"/>
</dbReference>
<dbReference type="Gene3D" id="3.40.140.10">
    <property type="entry name" value="Cytidine Deaminase, domain 2"/>
    <property type="match status" value="1"/>
</dbReference>
<dbReference type="GO" id="GO:0008835">
    <property type="term" value="F:diaminohydroxyphosphoribosylaminopyrimidine deaminase activity"/>
    <property type="evidence" value="ECO:0007669"/>
    <property type="project" value="UniProtKB-EC"/>
</dbReference>
<dbReference type="NCBIfam" id="TIGR00326">
    <property type="entry name" value="eubact_ribD"/>
    <property type="match status" value="1"/>
</dbReference>